<dbReference type="Proteomes" id="UP000269945">
    <property type="component" value="Unassembled WGS sequence"/>
</dbReference>
<accession>A0A9X9M2F3</accession>
<sequence>MPDSVMLASSLLRRGTWYRRPSSILTASPSSL</sequence>
<evidence type="ECO:0000313" key="2">
    <source>
        <dbReference type="Proteomes" id="UP000269945"/>
    </source>
</evidence>
<keyword evidence="2" id="KW-1185">Reference proteome</keyword>
<dbReference type="EMBL" id="CYRY02037379">
    <property type="protein sequence ID" value="VCX22529.1"/>
    <property type="molecule type" value="Genomic_DNA"/>
</dbReference>
<dbReference type="AlphaFoldDB" id="A0A9X9M2F3"/>
<evidence type="ECO:0000313" key="1">
    <source>
        <dbReference type="EMBL" id="VCX22529.1"/>
    </source>
</evidence>
<reference evidence="1 2" key="1">
    <citation type="submission" date="2018-10" db="EMBL/GenBank/DDBJ databases">
        <authorList>
            <person name="Ekblom R."/>
            <person name="Jareborg N."/>
        </authorList>
    </citation>
    <scope>NUCLEOTIDE SEQUENCE [LARGE SCALE GENOMIC DNA]</scope>
    <source>
        <tissue evidence="1">Muscle</tissue>
    </source>
</reference>
<name>A0A9X9M2F3_GULGU</name>
<organism evidence="1 2">
    <name type="scientific">Gulo gulo</name>
    <name type="common">Wolverine</name>
    <name type="synonym">Gluton</name>
    <dbReference type="NCBI Taxonomy" id="48420"/>
    <lineage>
        <taxon>Eukaryota</taxon>
        <taxon>Metazoa</taxon>
        <taxon>Chordata</taxon>
        <taxon>Craniata</taxon>
        <taxon>Vertebrata</taxon>
        <taxon>Euteleostomi</taxon>
        <taxon>Mammalia</taxon>
        <taxon>Eutheria</taxon>
        <taxon>Laurasiatheria</taxon>
        <taxon>Carnivora</taxon>
        <taxon>Caniformia</taxon>
        <taxon>Musteloidea</taxon>
        <taxon>Mustelidae</taxon>
        <taxon>Guloninae</taxon>
        <taxon>Gulo</taxon>
    </lineage>
</organism>
<proteinExistence type="predicted"/>
<gene>
    <name evidence="1" type="ORF">BN2614_LOCUS3</name>
</gene>
<comment type="caution">
    <text evidence="1">The sequence shown here is derived from an EMBL/GenBank/DDBJ whole genome shotgun (WGS) entry which is preliminary data.</text>
</comment>
<protein>
    <submittedName>
        <fullName evidence="1">Uncharacterized protein</fullName>
    </submittedName>
</protein>